<keyword evidence="2" id="KW-0808">Transferase</keyword>
<proteinExistence type="predicted"/>
<name>A0A1H5PTT6_9ACTN</name>
<dbReference type="SUPFAM" id="SSF52821">
    <property type="entry name" value="Rhodanese/Cell cycle control phosphatase"/>
    <property type="match status" value="1"/>
</dbReference>
<evidence type="ECO:0000259" key="1">
    <source>
        <dbReference type="PROSITE" id="PS50206"/>
    </source>
</evidence>
<dbReference type="Pfam" id="PF00581">
    <property type="entry name" value="Rhodanese"/>
    <property type="match status" value="1"/>
</dbReference>
<feature type="domain" description="Rhodanese" evidence="1">
    <location>
        <begin position="16"/>
        <end position="103"/>
    </location>
</feature>
<accession>A0A1H5PTT6</accession>
<evidence type="ECO:0000313" key="2">
    <source>
        <dbReference type="EMBL" id="SEF16628.1"/>
    </source>
</evidence>
<gene>
    <name evidence="2" type="ORF">SAMN04488561_5457</name>
</gene>
<dbReference type="AlphaFoldDB" id="A0A1H5PTT6"/>
<dbReference type="InterPro" id="IPR001763">
    <property type="entry name" value="Rhodanese-like_dom"/>
</dbReference>
<dbReference type="Gene3D" id="3.40.250.10">
    <property type="entry name" value="Rhodanese-like domain"/>
    <property type="match status" value="1"/>
</dbReference>
<protein>
    <submittedName>
        <fullName evidence="2">Rhodanese-related sulfurtransferase</fullName>
    </submittedName>
</protein>
<sequence length="107" mass="11377">MSAAEVTVDELMAVWKDGGAAIVDVREPGEYVEAHIPGVQLIPMGSVIEQIDDIPRDRTVYLVCAVGGRSGQVADYLDAQGYDVRNVAGGTQAWVRAGHPVETGLPE</sequence>
<dbReference type="EMBL" id="FNUC01000004">
    <property type="protein sequence ID" value="SEF16628.1"/>
    <property type="molecule type" value="Genomic_DNA"/>
</dbReference>
<keyword evidence="3" id="KW-1185">Reference proteome</keyword>
<evidence type="ECO:0000313" key="3">
    <source>
        <dbReference type="Proteomes" id="UP000181980"/>
    </source>
</evidence>
<organism evidence="2 3">
    <name type="scientific">Jiangella alba</name>
    <dbReference type="NCBI Taxonomy" id="561176"/>
    <lineage>
        <taxon>Bacteria</taxon>
        <taxon>Bacillati</taxon>
        <taxon>Actinomycetota</taxon>
        <taxon>Actinomycetes</taxon>
        <taxon>Jiangellales</taxon>
        <taxon>Jiangellaceae</taxon>
        <taxon>Jiangella</taxon>
    </lineage>
</organism>
<reference evidence="3" key="1">
    <citation type="submission" date="2016-10" db="EMBL/GenBank/DDBJ databases">
        <authorList>
            <person name="Varghese N."/>
            <person name="Submissions S."/>
        </authorList>
    </citation>
    <scope>NUCLEOTIDE SEQUENCE [LARGE SCALE GENOMIC DNA]</scope>
    <source>
        <strain evidence="3">DSM 45237</strain>
    </source>
</reference>
<dbReference type="Proteomes" id="UP000181980">
    <property type="component" value="Unassembled WGS sequence"/>
</dbReference>
<dbReference type="CDD" id="cd00158">
    <property type="entry name" value="RHOD"/>
    <property type="match status" value="1"/>
</dbReference>
<dbReference type="SMART" id="SM00450">
    <property type="entry name" value="RHOD"/>
    <property type="match status" value="1"/>
</dbReference>
<dbReference type="InterPro" id="IPR036873">
    <property type="entry name" value="Rhodanese-like_dom_sf"/>
</dbReference>
<dbReference type="GO" id="GO:0016740">
    <property type="term" value="F:transferase activity"/>
    <property type="evidence" value="ECO:0007669"/>
    <property type="project" value="UniProtKB-KW"/>
</dbReference>
<dbReference type="STRING" id="561176.SAMN04488561_5457"/>
<dbReference type="InterPro" id="IPR050229">
    <property type="entry name" value="GlpE_sulfurtransferase"/>
</dbReference>
<dbReference type="PANTHER" id="PTHR43031:SF1">
    <property type="entry name" value="PYRIDINE NUCLEOTIDE-DISULPHIDE OXIDOREDUCTASE"/>
    <property type="match status" value="1"/>
</dbReference>
<dbReference type="PANTHER" id="PTHR43031">
    <property type="entry name" value="FAD-DEPENDENT OXIDOREDUCTASE"/>
    <property type="match status" value="1"/>
</dbReference>
<dbReference type="RefSeq" id="WP_197682473.1">
    <property type="nucleotide sequence ID" value="NZ_FNUC01000004.1"/>
</dbReference>
<dbReference type="PROSITE" id="PS50206">
    <property type="entry name" value="RHODANESE_3"/>
    <property type="match status" value="1"/>
</dbReference>